<proteinExistence type="predicted"/>
<evidence type="ECO:0000256" key="1">
    <source>
        <dbReference type="SAM" id="MobiDB-lite"/>
    </source>
</evidence>
<evidence type="ECO:0000259" key="3">
    <source>
        <dbReference type="Pfam" id="PF11961"/>
    </source>
</evidence>
<protein>
    <recommendedName>
        <fullName evidence="6">Avr9/Cf-9 rapidly elicited protein 137</fullName>
    </recommendedName>
</protein>
<evidence type="ECO:0000313" key="5">
    <source>
        <dbReference type="Proteomes" id="UP001345219"/>
    </source>
</evidence>
<organism evidence="4 5">
    <name type="scientific">Trapa incisa</name>
    <dbReference type="NCBI Taxonomy" id="236973"/>
    <lineage>
        <taxon>Eukaryota</taxon>
        <taxon>Viridiplantae</taxon>
        <taxon>Streptophyta</taxon>
        <taxon>Embryophyta</taxon>
        <taxon>Tracheophyta</taxon>
        <taxon>Spermatophyta</taxon>
        <taxon>Magnoliopsida</taxon>
        <taxon>eudicotyledons</taxon>
        <taxon>Gunneridae</taxon>
        <taxon>Pentapetalae</taxon>
        <taxon>rosids</taxon>
        <taxon>malvids</taxon>
        <taxon>Myrtales</taxon>
        <taxon>Lythraceae</taxon>
        <taxon>Trapa</taxon>
    </lineage>
</organism>
<feature type="region of interest" description="Disordered" evidence="1">
    <location>
        <begin position="409"/>
        <end position="434"/>
    </location>
</feature>
<feature type="compositionally biased region" description="Acidic residues" evidence="1">
    <location>
        <begin position="412"/>
        <end position="424"/>
    </location>
</feature>
<dbReference type="Pfam" id="PF11961">
    <property type="entry name" value="DUF3475"/>
    <property type="match status" value="1"/>
</dbReference>
<name>A0AAN7GND2_9MYRT</name>
<dbReference type="PANTHER" id="PTHR31371:SF13">
    <property type="entry name" value="OS05G0457600 PROTEIN"/>
    <property type="match status" value="1"/>
</dbReference>
<accession>A0AAN7GND2</accession>
<reference evidence="4 5" key="1">
    <citation type="journal article" date="2023" name="Hortic Res">
        <title>Pangenome of water caltrop reveals structural variations and asymmetric subgenome divergence after allopolyploidization.</title>
        <authorList>
            <person name="Zhang X."/>
            <person name="Chen Y."/>
            <person name="Wang L."/>
            <person name="Yuan Y."/>
            <person name="Fang M."/>
            <person name="Shi L."/>
            <person name="Lu R."/>
            <person name="Comes H.P."/>
            <person name="Ma Y."/>
            <person name="Chen Y."/>
            <person name="Huang G."/>
            <person name="Zhou Y."/>
            <person name="Zheng Z."/>
            <person name="Qiu Y."/>
        </authorList>
    </citation>
    <scope>NUCLEOTIDE SEQUENCE [LARGE SCALE GENOMIC DNA]</scope>
    <source>
        <tissue evidence="4">Roots</tissue>
    </source>
</reference>
<feature type="domain" description="DUF668" evidence="2">
    <location>
        <begin position="343"/>
        <end position="401"/>
    </location>
</feature>
<dbReference type="InterPro" id="IPR021864">
    <property type="entry name" value="DUF3475"/>
</dbReference>
<dbReference type="InterPro" id="IPR007700">
    <property type="entry name" value="DUF668"/>
</dbReference>
<dbReference type="EMBL" id="JAXIOK010000023">
    <property type="protein sequence ID" value="KAK4742592.1"/>
    <property type="molecule type" value="Genomic_DNA"/>
</dbReference>
<dbReference type="GO" id="GO:0045927">
    <property type="term" value="P:positive regulation of growth"/>
    <property type="evidence" value="ECO:0007669"/>
    <property type="project" value="InterPro"/>
</dbReference>
<gene>
    <name evidence="4" type="ORF">SAY87_000593</name>
</gene>
<comment type="caution">
    <text evidence="4">The sequence shown here is derived from an EMBL/GenBank/DDBJ whole genome shotgun (WGS) entry which is preliminary data.</text>
</comment>
<evidence type="ECO:0000313" key="4">
    <source>
        <dbReference type="EMBL" id="KAK4742592.1"/>
    </source>
</evidence>
<dbReference type="Pfam" id="PF05003">
    <property type="entry name" value="DUF668"/>
    <property type="match status" value="1"/>
</dbReference>
<feature type="domain" description="DUF3475" evidence="3">
    <location>
        <begin position="39"/>
        <end position="94"/>
    </location>
</feature>
<sequence length="511" mass="57391">MVVGTMARPSFSTSATTSGLFRFFRNPLSSSNPPATLGILAFDAAKTMSRLTSLYRSLTDHEIDRLRKDILRSEGVAYLNSRDEPYLLTLACAERLEALDGVADAICILGRRSSDVGLNRFDLVYADLKLGLIDIGRLEFASRNGDKIVEKMEKLTYATAGLYSALQTLTEMEESERKFQQWRRIAAGRGQSRQQASIMQKTNCELFERKIADQRKIVRRYKDESLWHQTVDKCVGLLARTVCVVFMRICVVFGSFLANLPSMSNNNVRLHKQRAGATEKMTAVTNSGPIPMSDNKSGLAKFYSRKLKMSLFVPEDICLLSRSGDGRKRRHPATVFNSAPESTVGAAGLSLLYANVIILAERFLNTSAGSIGEGARSSLYEMLPARLKMKVRSKMKRSNVMGDRESYWSDVIDGDDDEEDDDVENGSSGWSEQAKGWREAVEGMMRWLAPVAHDTVRWQSERTMEKQMFESKPTVLLIQTLHYSDFEKTDAAIVEVLVGLSCILKYEKRPR</sequence>
<dbReference type="AlphaFoldDB" id="A0AAN7GND2"/>
<evidence type="ECO:0008006" key="6">
    <source>
        <dbReference type="Google" id="ProtNLM"/>
    </source>
</evidence>
<dbReference type="PANTHER" id="PTHR31371">
    <property type="entry name" value="BNAC09G50660D PROTEIN"/>
    <property type="match status" value="1"/>
</dbReference>
<evidence type="ECO:0000259" key="2">
    <source>
        <dbReference type="Pfam" id="PF05003"/>
    </source>
</evidence>
<keyword evidence="5" id="KW-1185">Reference proteome</keyword>
<dbReference type="Proteomes" id="UP001345219">
    <property type="component" value="Chromosome 1"/>
</dbReference>